<dbReference type="Pfam" id="PF02371">
    <property type="entry name" value="Transposase_20"/>
    <property type="match status" value="1"/>
</dbReference>
<sequence>MHATTVAVDLAKDVFELAFADGQGRVIERKRLTRRAFARAFEQRPPLRIVMEACGSAHHWARRFVRQGHAVRLLPASDVRPYVRGNKTDRNDASGILEADRCGGIASVPVKTPEQQAIQAQHRLREHLKRERTATINLLRGVLREFGIVIAQGAARVSAQVRDALEDGDNDLPMPLRHSLGEQLQRLLHIQADMRAIEQRLDEYAQRDVAVQRYQRVPGVGLLTATALRAGAGDLARFRSGRQLSAWLGLTPREHSSGQQRRLGRMTKRGDAYLRTLFIHGARAVLQGARLKHKRGQPLDPLQAWALGVQDKRGHNKAACALANKLARRLWAMEHHGKPFDAHHVSRQPLAA</sequence>
<dbReference type="InterPro" id="IPR003346">
    <property type="entry name" value="Transposase_20"/>
</dbReference>
<dbReference type="PANTHER" id="PTHR33055:SF3">
    <property type="entry name" value="PUTATIVE TRANSPOSASE FOR IS117-RELATED"/>
    <property type="match status" value="1"/>
</dbReference>
<organism evidence="3">
    <name type="scientific">Klebsiella quasipneumoniae</name>
    <dbReference type="NCBI Taxonomy" id="1463165"/>
    <lineage>
        <taxon>Bacteria</taxon>
        <taxon>Pseudomonadati</taxon>
        <taxon>Pseudomonadota</taxon>
        <taxon>Gammaproteobacteria</taxon>
        <taxon>Enterobacterales</taxon>
        <taxon>Enterobacteriaceae</taxon>
        <taxon>Klebsiella/Raoultella group</taxon>
        <taxon>Klebsiella</taxon>
        <taxon>Klebsiella pneumoniae complex</taxon>
    </lineage>
</organism>
<evidence type="ECO:0000313" key="3">
    <source>
        <dbReference type="EMBL" id="BBB06295.1"/>
    </source>
</evidence>
<dbReference type="InterPro" id="IPR047650">
    <property type="entry name" value="Transpos_IS110"/>
</dbReference>
<dbReference type="InterPro" id="IPR002525">
    <property type="entry name" value="Transp_IS110-like_N"/>
</dbReference>
<dbReference type="AlphaFoldDB" id="A0A2Z5U5I2"/>
<dbReference type="GO" id="GO:0004803">
    <property type="term" value="F:transposase activity"/>
    <property type="evidence" value="ECO:0007669"/>
    <property type="project" value="InterPro"/>
</dbReference>
<reference evidence="3" key="1">
    <citation type="journal article" date="2018" name="Antimicrob. Agents Chemother.">
        <title>Characteristics of Carbapenemase-Producing Enterobacteriaceae in Wastewater Revealed by Genomic Analysis.</title>
        <authorList>
            <person name="Gomi R."/>
            <person name="Matsuda T."/>
            <person name="Yamamoto M."/>
            <person name="Chou P."/>
            <person name="Tanaka M."/>
            <person name="Ichiyama S."/>
            <person name="Yoneda M."/>
            <person name="Matsumura Y."/>
        </authorList>
    </citation>
    <scope>NUCLEOTIDE SEQUENCE</scope>
    <source>
        <strain evidence="3">TTWP001</strain>
    </source>
</reference>
<dbReference type="PANTHER" id="PTHR33055">
    <property type="entry name" value="TRANSPOSASE FOR INSERTION SEQUENCE ELEMENT IS1111A"/>
    <property type="match status" value="1"/>
</dbReference>
<accession>A0A2Z5U5I2</accession>
<proteinExistence type="predicted"/>
<feature type="domain" description="Transposase IS116/IS110/IS902 C-terminal" evidence="2">
    <location>
        <begin position="215"/>
        <end position="286"/>
    </location>
</feature>
<evidence type="ECO:0000259" key="1">
    <source>
        <dbReference type="Pfam" id="PF01548"/>
    </source>
</evidence>
<dbReference type="Pfam" id="PF01548">
    <property type="entry name" value="DEDD_Tnp_IS110"/>
    <property type="match status" value="1"/>
</dbReference>
<evidence type="ECO:0000259" key="2">
    <source>
        <dbReference type="Pfam" id="PF02371"/>
    </source>
</evidence>
<dbReference type="GO" id="GO:0003677">
    <property type="term" value="F:DNA binding"/>
    <property type="evidence" value="ECO:0007669"/>
    <property type="project" value="InterPro"/>
</dbReference>
<dbReference type="NCBIfam" id="NF033542">
    <property type="entry name" value="transpos_IS110"/>
    <property type="match status" value="1"/>
</dbReference>
<feature type="domain" description="Transposase IS110-like N-terminal" evidence="1">
    <location>
        <begin position="6"/>
        <end position="146"/>
    </location>
</feature>
<dbReference type="EMBL" id="LC318537">
    <property type="protein sequence ID" value="BBB06295.1"/>
    <property type="molecule type" value="Genomic_DNA"/>
</dbReference>
<dbReference type="GO" id="GO:0006313">
    <property type="term" value="P:DNA transposition"/>
    <property type="evidence" value="ECO:0007669"/>
    <property type="project" value="InterPro"/>
</dbReference>
<name>A0A2Z5U5I2_9ENTR</name>
<protein>
    <submittedName>
        <fullName evidence="3">Transposase</fullName>
    </submittedName>
</protein>